<dbReference type="SUPFAM" id="SSF46955">
    <property type="entry name" value="Putative DNA-binding domain"/>
    <property type="match status" value="1"/>
</dbReference>
<dbReference type="InterPro" id="IPR041657">
    <property type="entry name" value="HTH_17"/>
</dbReference>
<evidence type="ECO:0000313" key="3">
    <source>
        <dbReference type="Proteomes" id="UP001500503"/>
    </source>
</evidence>
<organism evidence="2 3">
    <name type="scientific">Actinoallomurus oryzae</name>
    <dbReference type="NCBI Taxonomy" id="502180"/>
    <lineage>
        <taxon>Bacteria</taxon>
        <taxon>Bacillati</taxon>
        <taxon>Actinomycetota</taxon>
        <taxon>Actinomycetes</taxon>
        <taxon>Streptosporangiales</taxon>
        <taxon>Thermomonosporaceae</taxon>
        <taxon>Actinoallomurus</taxon>
    </lineage>
</organism>
<evidence type="ECO:0000259" key="1">
    <source>
        <dbReference type="Pfam" id="PF12728"/>
    </source>
</evidence>
<keyword evidence="3" id="KW-1185">Reference proteome</keyword>
<dbReference type="InterPro" id="IPR009061">
    <property type="entry name" value="DNA-bd_dom_put_sf"/>
</dbReference>
<reference evidence="3" key="1">
    <citation type="journal article" date="2019" name="Int. J. Syst. Evol. Microbiol.">
        <title>The Global Catalogue of Microorganisms (GCM) 10K type strain sequencing project: providing services to taxonomists for standard genome sequencing and annotation.</title>
        <authorList>
            <consortium name="The Broad Institute Genomics Platform"/>
            <consortium name="The Broad Institute Genome Sequencing Center for Infectious Disease"/>
            <person name="Wu L."/>
            <person name="Ma J."/>
        </authorList>
    </citation>
    <scope>NUCLEOTIDE SEQUENCE [LARGE SCALE GENOMIC DNA]</scope>
    <source>
        <strain evidence="3">JCM 17933</strain>
    </source>
</reference>
<evidence type="ECO:0000313" key="2">
    <source>
        <dbReference type="EMBL" id="GAA4518358.1"/>
    </source>
</evidence>
<gene>
    <name evidence="2" type="ORF">GCM10023191_092330</name>
</gene>
<accession>A0ABP8R544</accession>
<name>A0ABP8R544_9ACTN</name>
<dbReference type="Proteomes" id="UP001500503">
    <property type="component" value="Unassembled WGS sequence"/>
</dbReference>
<comment type="caution">
    <text evidence="2">The sequence shown here is derived from an EMBL/GenBank/DDBJ whole genome shotgun (WGS) entry which is preliminary data.</text>
</comment>
<feature type="domain" description="Helix-turn-helix" evidence="1">
    <location>
        <begin position="12"/>
        <end position="61"/>
    </location>
</feature>
<dbReference type="Pfam" id="PF12728">
    <property type="entry name" value="HTH_17"/>
    <property type="match status" value="1"/>
</dbReference>
<sequence length="67" mass="7647">MEIQMDRASLGTPAQVAEHLQVPEKTLAEWRSRGIGPEYRKVGRYVRYVWKDVDVWLDAQRCGGTAA</sequence>
<dbReference type="EMBL" id="BAABHF010000060">
    <property type="protein sequence ID" value="GAA4518358.1"/>
    <property type="molecule type" value="Genomic_DNA"/>
</dbReference>
<protein>
    <recommendedName>
        <fullName evidence="1">Helix-turn-helix domain-containing protein</fullName>
    </recommendedName>
</protein>
<proteinExistence type="predicted"/>